<reference evidence="2 3" key="1">
    <citation type="submission" date="2015-08" db="EMBL/GenBank/DDBJ databases">
        <title>Next Generation Sequencing and Analysis of the Genome of Puccinia sorghi L Schw, the Causal Agent of Maize Common Rust.</title>
        <authorList>
            <person name="Rochi L."/>
            <person name="Burguener G."/>
            <person name="Darino M."/>
            <person name="Turjanski A."/>
            <person name="Kreff E."/>
            <person name="Dieguez M.J."/>
            <person name="Sacco F."/>
        </authorList>
    </citation>
    <scope>NUCLEOTIDE SEQUENCE [LARGE SCALE GENOMIC DNA]</scope>
    <source>
        <strain evidence="2 3">RO10H11247</strain>
    </source>
</reference>
<dbReference type="Proteomes" id="UP000037035">
    <property type="component" value="Unassembled WGS sequence"/>
</dbReference>
<protein>
    <submittedName>
        <fullName evidence="2">Uncharacterized protein</fullName>
    </submittedName>
</protein>
<organism evidence="2 3">
    <name type="scientific">Puccinia sorghi</name>
    <dbReference type="NCBI Taxonomy" id="27349"/>
    <lineage>
        <taxon>Eukaryota</taxon>
        <taxon>Fungi</taxon>
        <taxon>Dikarya</taxon>
        <taxon>Basidiomycota</taxon>
        <taxon>Pucciniomycotina</taxon>
        <taxon>Pucciniomycetes</taxon>
        <taxon>Pucciniales</taxon>
        <taxon>Pucciniaceae</taxon>
        <taxon>Puccinia</taxon>
    </lineage>
</organism>
<feature type="region of interest" description="Disordered" evidence="1">
    <location>
        <begin position="372"/>
        <end position="409"/>
    </location>
</feature>
<feature type="compositionally biased region" description="Polar residues" evidence="1">
    <location>
        <begin position="381"/>
        <end position="397"/>
    </location>
</feature>
<evidence type="ECO:0000256" key="1">
    <source>
        <dbReference type="SAM" id="MobiDB-lite"/>
    </source>
</evidence>
<sequence length="409" mass="45168">MVCSDPVVTTKWLETAQRVPAALLDPFLLCAFDQAKLSKGVKSGLAVQIMASSNSQSGTNSQNMGASDPQDPILASIRTMEAVREFAADIIPLRSDGTNLHAWIGEVDKTLSDLIDRDKYLQGTPAAPLNKLEDKIARNLIYWTIPRELRSCINDTPSAHDAYKALQAQFLRNNRTSHMAALVDLFNVHAEISEPQDITMLYDRMYKGMNELLASGFQVNPDTLLGALFQIAVGRSNCQLYMATISSCEVAAAARRQLEHFRSTVFDEDPIPHTTGEAMESLHVPADEDSENPNSTSRRRSPEPGKRAFKTPKSPRWIQDSPANWPAQYPSCPTCPSWTACLFGYPASLFDFPASRFDFPASRFDFPASRFGSPASRGATPHTSCTAIQHRPSSFHANQRDRSATSLQI</sequence>
<dbReference type="EMBL" id="LAVV01015625">
    <property type="protein sequence ID" value="KNZ43734.1"/>
    <property type="molecule type" value="Genomic_DNA"/>
</dbReference>
<dbReference type="OrthoDB" id="2507033at2759"/>
<gene>
    <name evidence="2" type="ORF">VP01_991g1</name>
</gene>
<evidence type="ECO:0000313" key="2">
    <source>
        <dbReference type="EMBL" id="KNZ43734.1"/>
    </source>
</evidence>
<name>A0A0L6U5D6_9BASI</name>
<keyword evidence="3" id="KW-1185">Reference proteome</keyword>
<dbReference type="STRING" id="27349.A0A0L6U5D6"/>
<evidence type="ECO:0000313" key="3">
    <source>
        <dbReference type="Proteomes" id="UP000037035"/>
    </source>
</evidence>
<accession>A0A0L6U5D6</accession>
<comment type="caution">
    <text evidence="2">The sequence shown here is derived from an EMBL/GenBank/DDBJ whole genome shotgun (WGS) entry which is preliminary data.</text>
</comment>
<feature type="region of interest" description="Disordered" evidence="1">
    <location>
        <begin position="282"/>
        <end position="322"/>
    </location>
</feature>
<dbReference type="VEuPathDB" id="FungiDB:VP01_991g1"/>
<proteinExistence type="predicted"/>
<dbReference type="AlphaFoldDB" id="A0A0L6U5D6"/>